<feature type="domain" description="Glycosyltransferase 2-like" evidence="5">
    <location>
        <begin position="57"/>
        <end position="232"/>
    </location>
</feature>
<dbReference type="PANTHER" id="PTHR43630">
    <property type="entry name" value="POLY-BETA-1,6-N-ACETYL-D-GLUCOSAMINE SYNTHASE"/>
    <property type="match status" value="1"/>
</dbReference>
<keyword evidence="3 6" id="KW-0808">Transferase</keyword>
<feature type="transmembrane region" description="Helical" evidence="4">
    <location>
        <begin position="323"/>
        <end position="340"/>
    </location>
</feature>
<keyword evidence="4" id="KW-1133">Transmembrane helix</keyword>
<dbReference type="InterPro" id="IPR001173">
    <property type="entry name" value="Glyco_trans_2-like"/>
</dbReference>
<dbReference type="Pfam" id="PF00535">
    <property type="entry name" value="Glycos_transf_2"/>
    <property type="match status" value="1"/>
</dbReference>
<dbReference type="SUPFAM" id="SSF53448">
    <property type="entry name" value="Nucleotide-diphospho-sugar transferases"/>
    <property type="match status" value="1"/>
</dbReference>
<evidence type="ECO:0000256" key="1">
    <source>
        <dbReference type="ARBA" id="ARBA00006739"/>
    </source>
</evidence>
<evidence type="ECO:0000313" key="7">
    <source>
        <dbReference type="Proteomes" id="UP000323274"/>
    </source>
</evidence>
<evidence type="ECO:0000256" key="4">
    <source>
        <dbReference type="SAM" id="Phobius"/>
    </source>
</evidence>
<evidence type="ECO:0000256" key="2">
    <source>
        <dbReference type="ARBA" id="ARBA00022676"/>
    </source>
</evidence>
<proteinExistence type="inferred from homology"/>
<dbReference type="NCBIfam" id="TIGR03111">
    <property type="entry name" value="glyc2_xrt_Gpos1"/>
    <property type="match status" value="1"/>
</dbReference>
<dbReference type="InterPro" id="IPR029044">
    <property type="entry name" value="Nucleotide-diphossugar_trans"/>
</dbReference>
<keyword evidence="2" id="KW-0328">Glycosyltransferase</keyword>
<name>A0A5A5TXN2_LEUCI</name>
<dbReference type="CDD" id="cd06423">
    <property type="entry name" value="CESA_like"/>
    <property type="match status" value="1"/>
</dbReference>
<dbReference type="InterPro" id="IPR017542">
    <property type="entry name" value="XrtG-assoc_glycosyltfrase"/>
</dbReference>
<dbReference type="RefSeq" id="WP_149333924.1">
    <property type="nucleotide sequence ID" value="NZ_BJJW01000002.1"/>
</dbReference>
<feature type="transmembrane region" description="Helical" evidence="4">
    <location>
        <begin position="346"/>
        <end position="366"/>
    </location>
</feature>
<dbReference type="Proteomes" id="UP000323274">
    <property type="component" value="Unassembled WGS sequence"/>
</dbReference>
<feature type="transmembrane region" description="Helical" evidence="4">
    <location>
        <begin position="387"/>
        <end position="409"/>
    </location>
</feature>
<comment type="similarity">
    <text evidence="1">Belongs to the glycosyltransferase 2 family.</text>
</comment>
<protein>
    <submittedName>
        <fullName evidence="6">Putative glycosyltransferase, exosortase G system-associated</fullName>
    </submittedName>
</protein>
<sequence length="446" mass="52452">MSFYLHQFTYQLGFWFTWLLIPIVVEIFPAIYFNLVLIKTSKKHQVMKEPLKLPMVSIVLPIYNSGQTLYQCIQSISQSTYPKELIQIIAVNNQSTDNSFTVFNQAQADFPILRMQWMNTDQGKARALNAAIYNSMGQYIINLDTDGWLEPNALKRFVLYFENHSEIDAATGTILTQKKMIQKTQSKWLKLLQLNEYFEYAQSFLSGRSIENRGNRLFTMSGAFSAFRRDVLVQTFMYNVDTVGEDTDMTFQLRFRLGKRIGFCDDAMFYVEPISGYSELYLQRQRWQRGQIEVAQNFMQNKLSVRQIFTNFMISRLMIDHTFIFPRLVWITGLAMLLFFGYSPVVVSMSVVMMYVLYVAYGLMNYTSSYMLLKTFPTERAYFKNKWWIAFTMPLYNGINTLIRFIGIINTMTRNAAWQTKTFKSETRDIKNILMADWSQLWKDKK</sequence>
<keyword evidence="4" id="KW-0812">Transmembrane</keyword>
<dbReference type="EMBL" id="BJJW01000002">
    <property type="protein sequence ID" value="GDZ83361.1"/>
    <property type="molecule type" value="Genomic_DNA"/>
</dbReference>
<dbReference type="AlphaFoldDB" id="A0A5A5TXN2"/>
<reference evidence="6 7" key="1">
    <citation type="submission" date="2019-04" db="EMBL/GenBank/DDBJ databases">
        <title>A pseudo-fructophilic Leuconostoc citreum strain F192-5 isolated from peel of satsuma mandarin: the first report for isolation and characterization of strain-dependent fructophilic-like characteristics.</title>
        <authorList>
            <person name="Maeno S."/>
            <person name="Tanizawa Y."/>
            <person name="Kajikawa A."/>
            <person name="Kanesaki Y."/>
            <person name="Kubota E."/>
            <person name="Arita M."/>
            <person name="Leon D."/>
            <person name="Endo A."/>
        </authorList>
    </citation>
    <scope>NUCLEOTIDE SEQUENCE [LARGE SCALE GENOMIC DNA]</scope>
    <source>
        <strain evidence="6 7">F192-5</strain>
    </source>
</reference>
<organism evidence="6 7">
    <name type="scientific">Leuconostoc citreum</name>
    <dbReference type="NCBI Taxonomy" id="33964"/>
    <lineage>
        <taxon>Bacteria</taxon>
        <taxon>Bacillati</taxon>
        <taxon>Bacillota</taxon>
        <taxon>Bacilli</taxon>
        <taxon>Lactobacillales</taxon>
        <taxon>Lactobacillaceae</taxon>
        <taxon>Leuconostoc</taxon>
    </lineage>
</organism>
<evidence type="ECO:0000259" key="5">
    <source>
        <dbReference type="Pfam" id="PF00535"/>
    </source>
</evidence>
<evidence type="ECO:0000313" key="6">
    <source>
        <dbReference type="EMBL" id="GDZ83361.1"/>
    </source>
</evidence>
<comment type="caution">
    <text evidence="6">The sequence shown here is derived from an EMBL/GenBank/DDBJ whole genome shotgun (WGS) entry which is preliminary data.</text>
</comment>
<dbReference type="Gene3D" id="3.90.550.10">
    <property type="entry name" value="Spore Coat Polysaccharide Biosynthesis Protein SpsA, Chain A"/>
    <property type="match status" value="1"/>
</dbReference>
<dbReference type="PANTHER" id="PTHR43630:SF1">
    <property type="entry name" value="POLY-BETA-1,6-N-ACETYL-D-GLUCOSAMINE SYNTHASE"/>
    <property type="match status" value="1"/>
</dbReference>
<accession>A0A5A5TXN2</accession>
<gene>
    <name evidence="6" type="primary">ica2</name>
    <name evidence="6" type="ORF">LCIT_06030</name>
</gene>
<feature type="transmembrane region" description="Helical" evidence="4">
    <location>
        <begin position="12"/>
        <end position="38"/>
    </location>
</feature>
<keyword evidence="4" id="KW-0472">Membrane</keyword>
<dbReference type="GO" id="GO:0016757">
    <property type="term" value="F:glycosyltransferase activity"/>
    <property type="evidence" value="ECO:0007669"/>
    <property type="project" value="UniProtKB-KW"/>
</dbReference>
<evidence type="ECO:0000256" key="3">
    <source>
        <dbReference type="ARBA" id="ARBA00022679"/>
    </source>
</evidence>